<dbReference type="Proteomes" id="UP000001351">
    <property type="component" value="Chromosome"/>
</dbReference>
<dbReference type="InterPro" id="IPR011042">
    <property type="entry name" value="6-blade_b-propeller_TolB-like"/>
</dbReference>
<protein>
    <submittedName>
        <fullName evidence="2">Conserved uncharacterized protein</fullName>
    </submittedName>
</protein>
<dbReference type="Pfam" id="PF07676">
    <property type="entry name" value="PD40"/>
    <property type="match status" value="2"/>
</dbReference>
<proteinExistence type="predicted"/>
<keyword evidence="3" id="KW-1185">Reference proteome</keyword>
<dbReference type="eggNOG" id="COG4775">
    <property type="taxonomic scope" value="Bacteria"/>
</dbReference>
<dbReference type="STRING" id="378806.STAUR_3024"/>
<dbReference type="EMBL" id="CP002271">
    <property type="protein sequence ID" value="ADO70816.1"/>
    <property type="molecule type" value="Genomic_DNA"/>
</dbReference>
<dbReference type="eggNOG" id="COG0823">
    <property type="taxonomic scope" value="Bacteria"/>
</dbReference>
<dbReference type="InterPro" id="IPR011659">
    <property type="entry name" value="WD40"/>
</dbReference>
<evidence type="ECO:0000256" key="1">
    <source>
        <dbReference type="SAM" id="MobiDB-lite"/>
    </source>
</evidence>
<feature type="compositionally biased region" description="Low complexity" evidence="1">
    <location>
        <begin position="99"/>
        <end position="115"/>
    </location>
</feature>
<dbReference type="AlphaFoldDB" id="E3FS93"/>
<feature type="compositionally biased region" description="Gly residues" evidence="1">
    <location>
        <begin position="144"/>
        <end position="157"/>
    </location>
</feature>
<evidence type="ECO:0000313" key="3">
    <source>
        <dbReference type="Proteomes" id="UP000001351"/>
    </source>
</evidence>
<reference evidence="2 3" key="1">
    <citation type="journal article" date="2011" name="Mol. Biol. Evol.">
        <title>Comparative genomic analysis of fruiting body formation in Myxococcales.</title>
        <authorList>
            <person name="Huntley S."/>
            <person name="Hamann N."/>
            <person name="Wegener-Feldbrugge S."/>
            <person name="Treuner-Lange A."/>
            <person name="Kube M."/>
            <person name="Reinhardt R."/>
            <person name="Klages S."/>
            <person name="Muller R."/>
            <person name="Ronning C.M."/>
            <person name="Nierman W.C."/>
            <person name="Sogaard-Andersen L."/>
        </authorList>
    </citation>
    <scope>NUCLEOTIDE SEQUENCE [LARGE SCALE GENOMIC DNA]</scope>
    <source>
        <strain evidence="2 3">DW4/3-1</strain>
    </source>
</reference>
<dbReference type="SUPFAM" id="SSF82171">
    <property type="entry name" value="DPP6 N-terminal domain-like"/>
    <property type="match status" value="1"/>
</dbReference>
<dbReference type="HOGENOM" id="CLU_271800_0_0_7"/>
<accession>E3FS93</accession>
<organism evidence="2 3">
    <name type="scientific">Stigmatella aurantiaca (strain DW4/3-1)</name>
    <dbReference type="NCBI Taxonomy" id="378806"/>
    <lineage>
        <taxon>Bacteria</taxon>
        <taxon>Pseudomonadati</taxon>
        <taxon>Myxococcota</taxon>
        <taxon>Myxococcia</taxon>
        <taxon>Myxococcales</taxon>
        <taxon>Cystobacterineae</taxon>
        <taxon>Archangiaceae</taxon>
        <taxon>Stigmatella</taxon>
    </lineage>
</organism>
<dbReference type="KEGG" id="sur:STAUR_3024"/>
<dbReference type="Gene3D" id="2.120.10.30">
    <property type="entry name" value="TolB, C-terminal domain"/>
    <property type="match status" value="1"/>
</dbReference>
<evidence type="ECO:0000313" key="2">
    <source>
        <dbReference type="EMBL" id="ADO70816.1"/>
    </source>
</evidence>
<feature type="region of interest" description="Disordered" evidence="1">
    <location>
        <begin position="1169"/>
        <end position="1191"/>
    </location>
</feature>
<name>E3FS93_STIAD</name>
<gene>
    <name evidence="2" type="ordered locus">STAUR_3024</name>
</gene>
<feature type="region of interest" description="Disordered" evidence="1">
    <location>
        <begin position="84"/>
        <end position="195"/>
    </location>
</feature>
<sequence>MPPLPGREPLPVRTLRRPSPVPKVVLVNRRPLIVAALLVLLPSAALAQVFVVPRRAERSAVNTFDFEWRHVDILVGPAAKGVADAPERTAFPQPPGAPAGPVTTAPTTDTPGGPVATPPPPVETRETLSEPPNGGVDTTQAGAPDGGTPGPDGGSDGGPVVATVPSGPLQASVDAGADGGTTLTIELTDGGSPDGGPTYATSLGAATGGVRFYFYERERTVAERATPLIEEAYRYLVEQFQYVPTKTFPYILYNSYQEFLQTNVFFVQEGTLGVTSTEDLKLSLPYLGDHQLFEEISTHELAHQFTIQKVRTLADSKKTFGDPLQSIPLWFIEGLAEFYAKRGLDPEAEMLVRDLMVNPDLMKGYAFLDFFSPGPYGYLWIYKVGQTRVAFLEDEYGKGFTQRVLNESPRLISSGKGSQALKFEELLERLTGDEPKRISSRFENWMKRRAFKSYLSSEQSAPALDLLEERSGIITALNSSPDGKLIAYRTIIPETGESRLYLVDPKAPNSAEKVVSDGQPGAESLHPIFGRNFSLAKDSLAYVAEVNGRDVIYVQRYTYVSQQKTIDALVRRSAIRTGIERETNVSVDIDLGDKTAYRVGQHGLLGVSSVAFSPDGQSLAFIGINEAGFRDVYVLSLAGGKDAKPVKLTDDQYTERQITWGPSGIIYTSDATSHRHFNLFRVQSSAPGAIERLTTEERDEADPVALPDGRIFFVAYRNSSSDLHELMPGGSIVRRTDLTTGVFEPGPGPEGSLWMLFHQSGERRPALLRAPKMLNLAMTATDVPAEPPQPLASRPLTNAQDYQPLAWENIEFGPFLGFAGAGSGGFFGQVFAMATDRLSDHALLLNLAVYGSFELADGVLLYVNQEKRSTWATGLFQSLRFRLDESYADQDVTFFSGERYFGATGSLRYPLSTFLYLQGDLTAGGASYFIDSYTAFRLNNPSFNNAGMDLYTPWIAANDQVRFQTELTGQIGYNSIRYHYATGPLTGTSALLELTAGAQPFDQQTYSNVRLDLERYFSIYGRSNLLFRAAGGTTVGGRYARSYYLSSFDTLRGVNFRDEDWLLGRHFAYSTVELQLPLNDLIRIAFLSDLEAVAAVDVGGVGNSSRQMWDRRVLDFVLGANIALGPLLLRLHFARPVDIGSDFGKPDPNWVTNFSIGIAGLNGFFDQRGETRRKPSLTPPPGFIGGSRTGL</sequence>